<proteinExistence type="predicted"/>
<organism evidence="2 3">
    <name type="scientific">Perkinsus olseni</name>
    <name type="common">Perkinsus atlanticus</name>
    <dbReference type="NCBI Taxonomy" id="32597"/>
    <lineage>
        <taxon>Eukaryota</taxon>
        <taxon>Sar</taxon>
        <taxon>Alveolata</taxon>
        <taxon>Perkinsozoa</taxon>
        <taxon>Perkinsea</taxon>
        <taxon>Perkinsida</taxon>
        <taxon>Perkinsidae</taxon>
        <taxon>Perkinsus</taxon>
    </lineage>
</organism>
<feature type="non-terminal residue" evidence="2">
    <location>
        <position position="1"/>
    </location>
</feature>
<reference evidence="2 3" key="1">
    <citation type="submission" date="2020-04" db="EMBL/GenBank/DDBJ databases">
        <title>Perkinsus olseni comparative genomics.</title>
        <authorList>
            <person name="Bogema D.R."/>
        </authorList>
    </citation>
    <scope>NUCLEOTIDE SEQUENCE [LARGE SCALE GENOMIC DNA]</scope>
    <source>
        <strain evidence="2 3">ATCC PRA-207</strain>
    </source>
</reference>
<protein>
    <submittedName>
        <fullName evidence="2">Uncharacterized protein</fullName>
    </submittedName>
</protein>
<feature type="compositionally biased region" description="Basic and acidic residues" evidence="1">
    <location>
        <begin position="53"/>
        <end position="63"/>
    </location>
</feature>
<feature type="region of interest" description="Disordered" evidence="1">
    <location>
        <begin position="51"/>
        <end position="78"/>
    </location>
</feature>
<gene>
    <name evidence="2" type="ORF">FOZ63_021441</name>
</gene>
<comment type="caution">
    <text evidence="2">The sequence shown here is derived from an EMBL/GenBank/DDBJ whole genome shotgun (WGS) entry which is preliminary data.</text>
</comment>
<accession>A0A7J6T1V8</accession>
<evidence type="ECO:0000313" key="3">
    <source>
        <dbReference type="Proteomes" id="UP000553632"/>
    </source>
</evidence>
<dbReference type="Proteomes" id="UP000553632">
    <property type="component" value="Unassembled WGS sequence"/>
</dbReference>
<evidence type="ECO:0000256" key="1">
    <source>
        <dbReference type="SAM" id="MobiDB-lite"/>
    </source>
</evidence>
<evidence type="ECO:0000313" key="2">
    <source>
        <dbReference type="EMBL" id="KAF4738390.1"/>
    </source>
</evidence>
<feature type="non-terminal residue" evidence="2">
    <location>
        <position position="102"/>
    </location>
</feature>
<name>A0A7J6T1V8_PEROL</name>
<dbReference type="AlphaFoldDB" id="A0A7J6T1V8"/>
<keyword evidence="3" id="KW-1185">Reference proteome</keyword>
<sequence length="102" mass="11852">EIRVMTASYMPQIDPITEMMRRVWLEQEETDIKYRGIEVVNKGITNRTKKAHKTLEVRDKDGNDNSESDQATSDKTRPDYLIFSDSKRNFEDATCGIQHNSI</sequence>
<dbReference type="EMBL" id="JABANO010014537">
    <property type="protein sequence ID" value="KAF4738390.1"/>
    <property type="molecule type" value="Genomic_DNA"/>
</dbReference>